<comment type="pathway">
    <text evidence="1">Cell wall biogenesis; peptidoglycan biosynthesis.</text>
</comment>
<dbReference type="InterPro" id="IPR001264">
    <property type="entry name" value="Glyco_trans_51"/>
</dbReference>
<keyword evidence="4" id="KW-0121">Carboxypeptidase</keyword>
<evidence type="ECO:0000256" key="11">
    <source>
        <dbReference type="ARBA" id="ARBA00049902"/>
    </source>
</evidence>
<dbReference type="InterPro" id="IPR050396">
    <property type="entry name" value="Glycosyltr_51/Transpeptidase"/>
</dbReference>
<evidence type="ECO:0000256" key="3">
    <source>
        <dbReference type="ARBA" id="ARBA00007739"/>
    </source>
</evidence>
<dbReference type="GO" id="GO:0006508">
    <property type="term" value="P:proteolysis"/>
    <property type="evidence" value="ECO:0007669"/>
    <property type="project" value="UniProtKB-KW"/>
</dbReference>
<dbReference type="OrthoDB" id="9766909at2"/>
<feature type="domain" description="Penicillin-binding protein transpeptidase" evidence="14">
    <location>
        <begin position="395"/>
        <end position="645"/>
    </location>
</feature>
<evidence type="ECO:0000256" key="9">
    <source>
        <dbReference type="ARBA" id="ARBA00023268"/>
    </source>
</evidence>
<evidence type="ECO:0000259" key="15">
    <source>
        <dbReference type="Pfam" id="PF00912"/>
    </source>
</evidence>
<dbReference type="GO" id="GO:0009252">
    <property type="term" value="P:peptidoglycan biosynthetic process"/>
    <property type="evidence" value="ECO:0007669"/>
    <property type="project" value="UniProtKB-UniPathway"/>
</dbReference>
<protein>
    <recommendedName>
        <fullName evidence="10">peptidoglycan glycosyltransferase</fullName>
        <ecNumber evidence="10">2.4.99.28</ecNumber>
    </recommendedName>
</protein>
<comment type="similarity">
    <text evidence="3">In the N-terminal section; belongs to the glycosyltransferase 51 family.</text>
</comment>
<keyword evidence="9" id="KW-0511">Multifunctional enzyme</keyword>
<keyword evidence="5" id="KW-0645">Protease</keyword>
<evidence type="ECO:0000256" key="10">
    <source>
        <dbReference type="ARBA" id="ARBA00044770"/>
    </source>
</evidence>
<feature type="domain" description="Glycosyl transferase family 51" evidence="15">
    <location>
        <begin position="124"/>
        <end position="307"/>
    </location>
</feature>
<dbReference type="GO" id="GO:0008658">
    <property type="term" value="F:penicillin binding"/>
    <property type="evidence" value="ECO:0007669"/>
    <property type="project" value="InterPro"/>
</dbReference>
<dbReference type="Proteomes" id="UP000282002">
    <property type="component" value="Chromosome"/>
</dbReference>
<feature type="region of interest" description="Disordered" evidence="12">
    <location>
        <begin position="1"/>
        <end position="49"/>
    </location>
</feature>
<keyword evidence="17" id="KW-1185">Reference proteome</keyword>
<dbReference type="RefSeq" id="WP_125325170.1">
    <property type="nucleotide sequence ID" value="NZ_CP034328.1"/>
</dbReference>
<evidence type="ECO:0000256" key="8">
    <source>
        <dbReference type="ARBA" id="ARBA00022801"/>
    </source>
</evidence>
<dbReference type="SUPFAM" id="SSF53955">
    <property type="entry name" value="Lysozyme-like"/>
    <property type="match status" value="1"/>
</dbReference>
<dbReference type="GO" id="GO:0008955">
    <property type="term" value="F:peptidoglycan glycosyltransferase activity"/>
    <property type="evidence" value="ECO:0007669"/>
    <property type="project" value="UniProtKB-EC"/>
</dbReference>
<evidence type="ECO:0000256" key="7">
    <source>
        <dbReference type="ARBA" id="ARBA00022679"/>
    </source>
</evidence>
<dbReference type="Pfam" id="PF00905">
    <property type="entry name" value="Transpeptidase"/>
    <property type="match status" value="1"/>
</dbReference>
<accession>A0A3S8U5L8</accession>
<feature type="transmembrane region" description="Helical" evidence="13">
    <location>
        <begin position="55"/>
        <end position="88"/>
    </location>
</feature>
<keyword evidence="13" id="KW-0472">Membrane</keyword>
<evidence type="ECO:0000256" key="1">
    <source>
        <dbReference type="ARBA" id="ARBA00004752"/>
    </source>
</evidence>
<keyword evidence="13" id="KW-0812">Transmembrane</keyword>
<dbReference type="Gene3D" id="1.10.3810.10">
    <property type="entry name" value="Biosynthetic peptidoglycan transglycosylase-like"/>
    <property type="match status" value="1"/>
</dbReference>
<dbReference type="PANTHER" id="PTHR32282:SF33">
    <property type="entry name" value="PEPTIDOGLYCAN GLYCOSYLTRANSFERASE"/>
    <property type="match status" value="1"/>
</dbReference>
<proteinExistence type="inferred from homology"/>
<sequence>MATSNRGRGSLVADRRYSSGSAKASSGGPRKPAPPKSPRKPSSPRRPRRQHGLILGSILFVWRAIWALAWRATAIGALVLAGIVFYFYAQLPPVADLIDGRARGSVTMLDREGKTFAWRGETFGVIAADTVSPYLHNAVVATEDKRYYWHFGISPRGIASAIRINLSEGRGPLEGNGGSTITQQVAKLLCLGVAYDATQWKSEADYERDCRQGGIWRKLKEVPFSMAMEAKYTKEEILTIYFNRAYLGAGARGFEAAAQRYFGKSAKDVTPAEAAMLAGLLKAPSTFAPTASMDRARSRAAVVIGLMEDQGYLTAAEAEEARQNPARLSEAAKQNSGGYFADWVMETTPDYLARDTTEDVIIETTLDQALQKKAEEALAWVFENKVKAGSKAQAAIVVMSADGAVRAMVGGRNIPNAGDFNRATQALRQTGSTFKPFIYAVAMDLGYSPFDYVEDTPLCLYTAGSGDWCPQNYDREFKGQITLTQALAESRNIPAVRVSEAVGRDLVKQVATDFGLAQNFADGPALALGVSESTLIDMTGAFAGILNGGSSVTPYGLSALKLKGEDEELFGAGGGIGERVISENAARALTYMMHEVLQSGTGGRARLDDRQAAGKTGTTQSARDAWFVGFTADYVVGVWMGYDDNSPLTGVTGGGLPAEIWHEVMVRVNDGLPARPLNMDFGPSSQTPLPPGVDGGGAVAPEDVPYFDDPTAPAYDSVYIDPVTGEAIPVYDGPPQPGSERLGPVDNGLAGQVEDLLGIGN</sequence>
<dbReference type="InterPro" id="IPR012338">
    <property type="entry name" value="Beta-lactam/transpept-like"/>
</dbReference>
<dbReference type="EC" id="2.4.99.28" evidence="10"/>
<comment type="catalytic activity">
    <reaction evidence="11">
        <text>[GlcNAc-(1-&gt;4)-Mur2Ac(oyl-L-Ala-gamma-D-Glu-L-Lys-D-Ala-D-Ala)](n)-di-trans,octa-cis-undecaprenyl diphosphate + beta-D-GlcNAc-(1-&gt;4)-Mur2Ac(oyl-L-Ala-gamma-D-Glu-L-Lys-D-Ala-D-Ala)-di-trans,octa-cis-undecaprenyl diphosphate = [GlcNAc-(1-&gt;4)-Mur2Ac(oyl-L-Ala-gamma-D-Glu-L-Lys-D-Ala-D-Ala)](n+1)-di-trans,octa-cis-undecaprenyl diphosphate + di-trans,octa-cis-undecaprenyl diphosphate + H(+)</text>
        <dbReference type="Rhea" id="RHEA:23708"/>
        <dbReference type="Rhea" id="RHEA-COMP:9602"/>
        <dbReference type="Rhea" id="RHEA-COMP:9603"/>
        <dbReference type="ChEBI" id="CHEBI:15378"/>
        <dbReference type="ChEBI" id="CHEBI:58405"/>
        <dbReference type="ChEBI" id="CHEBI:60033"/>
        <dbReference type="ChEBI" id="CHEBI:78435"/>
        <dbReference type="EC" id="2.4.99.28"/>
    </reaction>
</comment>
<organism evidence="16 17">
    <name type="scientific">Tabrizicola piscis</name>
    <dbReference type="NCBI Taxonomy" id="2494374"/>
    <lineage>
        <taxon>Bacteria</taxon>
        <taxon>Pseudomonadati</taxon>
        <taxon>Pseudomonadota</taxon>
        <taxon>Alphaproteobacteria</taxon>
        <taxon>Rhodobacterales</taxon>
        <taxon>Paracoccaceae</taxon>
        <taxon>Tabrizicola</taxon>
    </lineage>
</organism>
<evidence type="ECO:0000256" key="5">
    <source>
        <dbReference type="ARBA" id="ARBA00022670"/>
    </source>
</evidence>
<evidence type="ECO:0000259" key="14">
    <source>
        <dbReference type="Pfam" id="PF00905"/>
    </source>
</evidence>
<dbReference type="GO" id="GO:0004180">
    <property type="term" value="F:carboxypeptidase activity"/>
    <property type="evidence" value="ECO:0007669"/>
    <property type="project" value="UniProtKB-KW"/>
</dbReference>
<keyword evidence="7" id="KW-0808">Transferase</keyword>
<dbReference type="KEGG" id="taw:EI545_09060"/>
<dbReference type="InterPro" id="IPR001460">
    <property type="entry name" value="PCN-bd_Tpept"/>
</dbReference>
<evidence type="ECO:0000256" key="4">
    <source>
        <dbReference type="ARBA" id="ARBA00022645"/>
    </source>
</evidence>
<evidence type="ECO:0000256" key="13">
    <source>
        <dbReference type="SAM" id="Phobius"/>
    </source>
</evidence>
<reference evidence="16 17" key="1">
    <citation type="submission" date="2018-12" db="EMBL/GenBank/DDBJ databases">
        <title>Complete genome sequencing of Tabrizicola sp. K13M18.</title>
        <authorList>
            <person name="Bae J.-W."/>
        </authorList>
    </citation>
    <scope>NUCLEOTIDE SEQUENCE [LARGE SCALE GENOMIC DNA]</scope>
    <source>
        <strain evidence="16 17">K13M18</strain>
    </source>
</reference>
<dbReference type="InterPro" id="IPR036950">
    <property type="entry name" value="PBP_transglycosylase"/>
</dbReference>
<keyword evidence="6" id="KW-0328">Glycosyltransferase</keyword>
<dbReference type="PANTHER" id="PTHR32282">
    <property type="entry name" value="BINDING PROTEIN TRANSPEPTIDASE, PUTATIVE-RELATED"/>
    <property type="match status" value="1"/>
</dbReference>
<dbReference type="UniPathway" id="UPA00219"/>
<dbReference type="InterPro" id="IPR023346">
    <property type="entry name" value="Lysozyme-like_dom_sf"/>
</dbReference>
<feature type="compositionally biased region" description="Low complexity" evidence="12">
    <location>
        <begin position="18"/>
        <end position="30"/>
    </location>
</feature>
<dbReference type="SUPFAM" id="SSF56601">
    <property type="entry name" value="beta-lactamase/transpeptidase-like"/>
    <property type="match status" value="1"/>
</dbReference>
<comment type="similarity">
    <text evidence="2">In the C-terminal section; belongs to the transpeptidase family.</text>
</comment>
<dbReference type="AlphaFoldDB" id="A0A3S8U5L8"/>
<evidence type="ECO:0000313" key="17">
    <source>
        <dbReference type="Proteomes" id="UP000282002"/>
    </source>
</evidence>
<evidence type="ECO:0000256" key="2">
    <source>
        <dbReference type="ARBA" id="ARBA00007090"/>
    </source>
</evidence>
<dbReference type="Gene3D" id="3.40.710.10">
    <property type="entry name" value="DD-peptidase/beta-lactamase superfamily"/>
    <property type="match status" value="1"/>
</dbReference>
<name>A0A3S8U5L8_9RHOB</name>
<keyword evidence="8" id="KW-0378">Hydrolase</keyword>
<dbReference type="GO" id="GO:0030288">
    <property type="term" value="C:outer membrane-bounded periplasmic space"/>
    <property type="evidence" value="ECO:0007669"/>
    <property type="project" value="TreeGrafter"/>
</dbReference>
<evidence type="ECO:0000256" key="12">
    <source>
        <dbReference type="SAM" id="MobiDB-lite"/>
    </source>
</evidence>
<dbReference type="NCBIfam" id="TIGR02074">
    <property type="entry name" value="PBP_1a_fam"/>
    <property type="match status" value="1"/>
</dbReference>
<dbReference type="EMBL" id="CP034328">
    <property type="protein sequence ID" value="AZL58972.1"/>
    <property type="molecule type" value="Genomic_DNA"/>
</dbReference>
<dbReference type="Pfam" id="PF00912">
    <property type="entry name" value="Transgly"/>
    <property type="match status" value="1"/>
</dbReference>
<gene>
    <name evidence="16" type="ORF">EI545_09060</name>
</gene>
<evidence type="ECO:0000256" key="6">
    <source>
        <dbReference type="ARBA" id="ARBA00022676"/>
    </source>
</evidence>
<feature type="compositionally biased region" description="Basic residues" evidence="12">
    <location>
        <begin position="37"/>
        <end position="49"/>
    </location>
</feature>
<keyword evidence="13" id="KW-1133">Transmembrane helix</keyword>
<evidence type="ECO:0000313" key="16">
    <source>
        <dbReference type="EMBL" id="AZL58972.1"/>
    </source>
</evidence>